<evidence type="ECO:0000256" key="1">
    <source>
        <dbReference type="SAM" id="MobiDB-lite"/>
    </source>
</evidence>
<dbReference type="Proteomes" id="UP001586593">
    <property type="component" value="Unassembled WGS sequence"/>
</dbReference>
<dbReference type="PANTHER" id="PTHR38788:SF3">
    <property type="entry name" value="CLR5 DOMAIN-CONTAINING PROTEIN"/>
    <property type="match status" value="1"/>
</dbReference>
<proteinExistence type="predicted"/>
<feature type="domain" description="Clr5" evidence="2">
    <location>
        <begin position="21"/>
        <end position="70"/>
    </location>
</feature>
<feature type="region of interest" description="Disordered" evidence="1">
    <location>
        <begin position="1"/>
        <end position="23"/>
    </location>
</feature>
<dbReference type="Pfam" id="PF14420">
    <property type="entry name" value="Clr5"/>
    <property type="match status" value="1"/>
</dbReference>
<evidence type="ECO:0000259" key="2">
    <source>
        <dbReference type="Pfam" id="PF14420"/>
    </source>
</evidence>
<reference evidence="3 4" key="1">
    <citation type="journal article" date="2024" name="Commun. Biol.">
        <title>Comparative genomic analysis of thermophilic fungi reveals convergent evolutionary adaptations and gene losses.</title>
        <authorList>
            <person name="Steindorff A.S."/>
            <person name="Aguilar-Pontes M.V."/>
            <person name="Robinson A.J."/>
            <person name="Andreopoulos B."/>
            <person name="LaButti K."/>
            <person name="Kuo A."/>
            <person name="Mondo S."/>
            <person name="Riley R."/>
            <person name="Otillar R."/>
            <person name="Haridas S."/>
            <person name="Lipzen A."/>
            <person name="Grimwood J."/>
            <person name="Schmutz J."/>
            <person name="Clum A."/>
            <person name="Reid I.D."/>
            <person name="Moisan M.C."/>
            <person name="Butler G."/>
            <person name="Nguyen T.T.M."/>
            <person name="Dewar K."/>
            <person name="Conant G."/>
            <person name="Drula E."/>
            <person name="Henrissat B."/>
            <person name="Hansel C."/>
            <person name="Singer S."/>
            <person name="Hutchinson M.I."/>
            <person name="de Vries R.P."/>
            <person name="Natvig D.O."/>
            <person name="Powell A.J."/>
            <person name="Tsang A."/>
            <person name="Grigoriev I.V."/>
        </authorList>
    </citation>
    <scope>NUCLEOTIDE SEQUENCE [LARGE SCALE GENOMIC DNA]</scope>
    <source>
        <strain evidence="3 4">ATCC 24622</strain>
    </source>
</reference>
<dbReference type="EMBL" id="JAZHXJ010000060">
    <property type="protein sequence ID" value="KAL1877859.1"/>
    <property type="molecule type" value="Genomic_DNA"/>
</dbReference>
<sequence>MPNQSASGPSRSQNMVRPTEPEDWEPYRTVISDLYERLKLRDVMKEMERVYSFKATEKQYKTQIKKWNLDTKYTKGSEYLAMIKTKRRREREDPPKDTRFILRESVEDLVYETPSPTLSSHEDEGGPSEVVEQPMESLSPMSEFLAGASYSQPFMEE</sequence>
<dbReference type="PANTHER" id="PTHR38788">
    <property type="entry name" value="CLR5 DOMAIN-CONTAINING PROTEIN"/>
    <property type="match status" value="1"/>
</dbReference>
<accession>A0ABR3XQ54</accession>
<evidence type="ECO:0000313" key="4">
    <source>
        <dbReference type="Proteomes" id="UP001586593"/>
    </source>
</evidence>
<dbReference type="InterPro" id="IPR025676">
    <property type="entry name" value="Clr5_dom"/>
</dbReference>
<gene>
    <name evidence="3" type="ORF">VTK73DRAFT_8386</name>
</gene>
<protein>
    <recommendedName>
        <fullName evidence="2">Clr5 domain-containing protein</fullName>
    </recommendedName>
</protein>
<feature type="region of interest" description="Disordered" evidence="1">
    <location>
        <begin position="111"/>
        <end position="143"/>
    </location>
</feature>
<feature type="compositionally biased region" description="Polar residues" evidence="1">
    <location>
        <begin position="1"/>
        <end position="16"/>
    </location>
</feature>
<keyword evidence="4" id="KW-1185">Reference proteome</keyword>
<name>A0ABR3XQ54_9PEZI</name>
<organism evidence="3 4">
    <name type="scientific">Phialemonium thermophilum</name>
    <dbReference type="NCBI Taxonomy" id="223376"/>
    <lineage>
        <taxon>Eukaryota</taxon>
        <taxon>Fungi</taxon>
        <taxon>Dikarya</taxon>
        <taxon>Ascomycota</taxon>
        <taxon>Pezizomycotina</taxon>
        <taxon>Sordariomycetes</taxon>
        <taxon>Sordariomycetidae</taxon>
        <taxon>Cephalothecales</taxon>
        <taxon>Cephalothecaceae</taxon>
        <taxon>Phialemonium</taxon>
    </lineage>
</organism>
<evidence type="ECO:0000313" key="3">
    <source>
        <dbReference type="EMBL" id="KAL1877859.1"/>
    </source>
</evidence>
<comment type="caution">
    <text evidence="3">The sequence shown here is derived from an EMBL/GenBank/DDBJ whole genome shotgun (WGS) entry which is preliminary data.</text>
</comment>